<name>A0A150WHC1_BDEBC</name>
<dbReference type="RefSeq" id="WP_061836176.1">
    <property type="nucleotide sequence ID" value="NZ_LUKE01000004.1"/>
</dbReference>
<dbReference type="AlphaFoldDB" id="A0A150WHC1"/>
<comment type="subcellular location">
    <subcellularLocation>
        <location evidence="4">Cytoplasm</location>
    </subcellularLocation>
</comment>
<comment type="catalytic activity">
    <reaction evidence="4">
        <text>N(7)-methyl-GTP + H2O = N(7)-methyl-GMP + diphosphate + H(+)</text>
        <dbReference type="Rhea" id="RHEA:58744"/>
        <dbReference type="ChEBI" id="CHEBI:15377"/>
        <dbReference type="ChEBI" id="CHEBI:15378"/>
        <dbReference type="ChEBI" id="CHEBI:33019"/>
        <dbReference type="ChEBI" id="CHEBI:58285"/>
        <dbReference type="ChEBI" id="CHEBI:87133"/>
    </reaction>
</comment>
<keyword evidence="4" id="KW-0963">Cytoplasm</keyword>
<dbReference type="GO" id="GO:0005737">
    <property type="term" value="C:cytoplasm"/>
    <property type="evidence" value="ECO:0007669"/>
    <property type="project" value="UniProtKB-SubCell"/>
</dbReference>
<feature type="site" description="Important for substrate specificity" evidence="4">
    <location>
        <position position="14"/>
    </location>
</feature>
<dbReference type="InterPro" id="IPR003697">
    <property type="entry name" value="Maf-like"/>
</dbReference>
<dbReference type="SUPFAM" id="SSF52972">
    <property type="entry name" value="ITPase-like"/>
    <property type="match status" value="1"/>
</dbReference>
<protein>
    <recommendedName>
        <fullName evidence="4">7-methyl-GTP pyrophosphatase</fullName>
        <shortName evidence="4">m(7)GTP pyrophosphatase</shortName>
        <ecNumber evidence="4">3.6.1.-</ecNumber>
    </recommendedName>
</protein>
<dbReference type="NCBIfam" id="TIGR00172">
    <property type="entry name" value="maf"/>
    <property type="match status" value="1"/>
</dbReference>
<evidence type="ECO:0000256" key="1">
    <source>
        <dbReference type="ARBA" id="ARBA00001968"/>
    </source>
</evidence>
<dbReference type="CDD" id="cd00555">
    <property type="entry name" value="Maf"/>
    <property type="match status" value="1"/>
</dbReference>
<dbReference type="Proteomes" id="UP000075320">
    <property type="component" value="Unassembled WGS sequence"/>
</dbReference>
<dbReference type="Pfam" id="PF02545">
    <property type="entry name" value="Maf"/>
    <property type="match status" value="1"/>
</dbReference>
<sequence>MAEKQLILASTSKYRYELLSRLAYKFEAVAPLADEEKEKDLSLAPRALAEKLARIKAESLKGPGKVVIGGDQLISFEGRILGKSHTPEKAVKELMSMQGKTHELITAICVFDGDKMYAHTDVTRMTMKKRTLEQIERYVQLDEPMDCAGSYKAESHGIMLFDKIETEDFTAIQGLPLIALSKILENLNL</sequence>
<evidence type="ECO:0000256" key="4">
    <source>
        <dbReference type="HAMAP-Rule" id="MF_00528"/>
    </source>
</evidence>
<comment type="similarity">
    <text evidence="4">Belongs to the Maf family. YceF subfamily.</text>
</comment>
<comment type="caution">
    <text evidence="5">The sequence shown here is derived from an EMBL/GenBank/DDBJ whole genome shotgun (WGS) entry which is preliminary data.</text>
</comment>
<evidence type="ECO:0000313" key="5">
    <source>
        <dbReference type="EMBL" id="KYG63101.1"/>
    </source>
</evidence>
<keyword evidence="6" id="KW-1185">Reference proteome</keyword>
<evidence type="ECO:0000256" key="2">
    <source>
        <dbReference type="ARBA" id="ARBA00022801"/>
    </source>
</evidence>
<dbReference type="EMBL" id="LUKE01000004">
    <property type="protein sequence ID" value="KYG63101.1"/>
    <property type="molecule type" value="Genomic_DNA"/>
</dbReference>
<dbReference type="PIRSF" id="PIRSF006305">
    <property type="entry name" value="Maf"/>
    <property type="match status" value="1"/>
</dbReference>
<dbReference type="PANTHER" id="PTHR43213:SF5">
    <property type="entry name" value="BIFUNCTIONAL DTTP_UTP PYROPHOSPHATASE_METHYLTRANSFERASE PROTEIN-RELATED"/>
    <property type="match status" value="1"/>
</dbReference>
<keyword evidence="3 4" id="KW-0546">Nucleotide metabolism</keyword>
<dbReference type="PANTHER" id="PTHR43213">
    <property type="entry name" value="BIFUNCTIONAL DTTP/UTP PYROPHOSPHATASE/METHYLTRANSFERASE PROTEIN-RELATED"/>
    <property type="match status" value="1"/>
</dbReference>
<feature type="active site" description="Proton acceptor" evidence="4">
    <location>
        <position position="71"/>
    </location>
</feature>
<comment type="cofactor">
    <cofactor evidence="1 4">
        <name>a divalent metal cation</name>
        <dbReference type="ChEBI" id="CHEBI:60240"/>
    </cofactor>
</comment>
<evidence type="ECO:0000313" key="6">
    <source>
        <dbReference type="Proteomes" id="UP000075320"/>
    </source>
</evidence>
<evidence type="ECO:0000256" key="3">
    <source>
        <dbReference type="ARBA" id="ARBA00023080"/>
    </source>
</evidence>
<keyword evidence="2 4" id="KW-0378">Hydrolase</keyword>
<dbReference type="GO" id="GO:0047429">
    <property type="term" value="F:nucleoside triphosphate diphosphatase activity"/>
    <property type="evidence" value="ECO:0007669"/>
    <property type="project" value="InterPro"/>
</dbReference>
<proteinExistence type="inferred from homology"/>
<comment type="caution">
    <text evidence="4">Lacks conserved residue(s) required for the propagation of feature annotation.</text>
</comment>
<dbReference type="OrthoDB" id="5292203at2"/>
<accession>A0A150WHC1</accession>
<reference evidence="5 6" key="1">
    <citation type="submission" date="2016-03" db="EMBL/GenBank/DDBJ databases">
        <authorList>
            <person name="Ploux O."/>
        </authorList>
    </citation>
    <scope>NUCLEOTIDE SEQUENCE [LARGE SCALE GENOMIC DNA]</scope>
    <source>
        <strain evidence="5 6">R0</strain>
    </source>
</reference>
<feature type="site" description="Important for substrate specificity" evidence="4">
    <location>
        <position position="154"/>
    </location>
</feature>
<dbReference type="EC" id="3.6.1.-" evidence="4"/>
<feature type="site" description="Important for substrate specificity" evidence="4">
    <location>
        <position position="72"/>
    </location>
</feature>
<dbReference type="Gene3D" id="3.90.950.10">
    <property type="match status" value="1"/>
</dbReference>
<dbReference type="InterPro" id="IPR029001">
    <property type="entry name" value="ITPase-like_fam"/>
</dbReference>
<dbReference type="HAMAP" id="MF_00528">
    <property type="entry name" value="Maf"/>
    <property type="match status" value="1"/>
</dbReference>
<comment type="function">
    <text evidence="4">Nucleoside triphosphate pyrophosphatase that hydrolyzes 7-methyl-GTP (m(7)GTP). May have a dual role in cell division arrest and in preventing the incorporation of modified nucleotides into cellular nucleic acids.</text>
</comment>
<organism evidence="5 6">
    <name type="scientific">Bdellovibrio bacteriovorus</name>
    <dbReference type="NCBI Taxonomy" id="959"/>
    <lineage>
        <taxon>Bacteria</taxon>
        <taxon>Pseudomonadati</taxon>
        <taxon>Bdellovibrionota</taxon>
        <taxon>Bdellovibrionia</taxon>
        <taxon>Bdellovibrionales</taxon>
        <taxon>Pseudobdellovibrionaceae</taxon>
        <taxon>Bdellovibrio</taxon>
    </lineage>
</organism>
<gene>
    <name evidence="5" type="ORF">AZI86_15385</name>
</gene>
<dbReference type="GO" id="GO:0009117">
    <property type="term" value="P:nucleotide metabolic process"/>
    <property type="evidence" value="ECO:0007669"/>
    <property type="project" value="UniProtKB-KW"/>
</dbReference>